<dbReference type="InterPro" id="IPR007543">
    <property type="entry name" value="LptD_C"/>
</dbReference>
<dbReference type="PANTHER" id="PTHR30189:SF1">
    <property type="entry name" value="LPS-ASSEMBLY PROTEIN LPTD"/>
    <property type="match status" value="1"/>
</dbReference>
<keyword evidence="1 4" id="KW-0732">Signal</keyword>
<keyword evidence="8" id="KW-1185">Reference proteome</keyword>
<dbReference type="EMBL" id="FOUO01000022">
    <property type="protein sequence ID" value="SFM67759.1"/>
    <property type="molecule type" value="Genomic_DNA"/>
</dbReference>
<dbReference type="InterPro" id="IPR050218">
    <property type="entry name" value="LptD"/>
</dbReference>
<dbReference type="GO" id="GO:0043165">
    <property type="term" value="P:Gram-negative-bacterium-type cell outer membrane assembly"/>
    <property type="evidence" value="ECO:0007669"/>
    <property type="project" value="UniProtKB-UniRule"/>
</dbReference>
<comment type="subunit">
    <text evidence="4">Component of the lipopolysaccharide transport and assembly complex. Interacts with LptE and LptA.</text>
</comment>
<comment type="subcellular location">
    <subcellularLocation>
        <location evidence="4">Cell outer membrane</location>
    </subcellularLocation>
</comment>
<feature type="domain" description="Organic solvent tolerance-like N-terminal" evidence="5">
    <location>
        <begin position="47"/>
        <end position="179"/>
    </location>
</feature>
<comment type="similarity">
    <text evidence="4">Belongs to the LptD family.</text>
</comment>
<dbReference type="GO" id="GO:1990351">
    <property type="term" value="C:transporter complex"/>
    <property type="evidence" value="ECO:0007669"/>
    <property type="project" value="TreeGrafter"/>
</dbReference>
<proteinExistence type="inferred from homology"/>
<protein>
    <recommendedName>
        <fullName evidence="4">LPS-assembly protein LptD</fullName>
    </recommendedName>
</protein>
<sequence length="726" mass="82968" precursor="true">MYRHLLLLPCLMGLALPAAADPWALCEPQSPLPQSRPPEGSEERVRVLADQARLDQQGRMHLEGEVEIHQGRRSLWADQVIYDRSSGIAIARGGVRFSDADGFLLESTGGYLNLEDQSGRFEQGRYRYLPRHARGAARVIAPRGDNRFHLEGATFTTCDPGRQDWLLSASKVDLDQKSGRGTARNVLLRFHHVPLLYTPWIDFPIDDRRQSGLLLPSFGNANNTGLDLVIPYYLNLAPNRDATIAPRFIGRRGTMLKTEFRYLEPRGAGEMQVDYLPEDRLEGDDRSYVSWEHDWTLTPRLRFHTEGADVSDPNYFDDLGSSLNDTSSTHLQRRADLRYRGGNWNLTARVEDFQSLDEYLSPNSKPYQRLPQLLYRGHWSNLPGQANLDLQAEWVAFEREDSVTARRTDLEPTLSLPLRGPAWFLDPKLSYRFTHYALEDAPAQTGDHLQRELPTFSLDGGLFFERSLGGEYLQLLEPRIFYTYTPYRDQDTIPRFDTSAYDFSFDQLFRSARFSGPDRVADGNRLTTAITTRIIDPATAEELLRARLGQIHYLSDQRVRLTPGLAPIDRAHSSLVGELAWRPAPGWRLNAAAQWDPQRERTERGSVQIRYRDGGRILNLSHRYREDILRQGDLSFAWPLSERWSAVGRWAYSLRDERDLEELVGLEYQSCCWGARVVSRRYLVDGVENKYSNGIYFQIIFKGLTSLGSGVDELLSEGILGYENSD</sequence>
<dbReference type="InterPro" id="IPR005653">
    <property type="entry name" value="OstA-like_N"/>
</dbReference>
<evidence type="ECO:0000256" key="1">
    <source>
        <dbReference type="ARBA" id="ARBA00022729"/>
    </source>
</evidence>
<dbReference type="HAMAP" id="MF_01411">
    <property type="entry name" value="LPS_assembly_LptD"/>
    <property type="match status" value="1"/>
</dbReference>
<gene>
    <name evidence="4" type="primary">lptD</name>
    <name evidence="7" type="ORF">SAMN05421721_1227</name>
</gene>
<feature type="signal peptide" evidence="4">
    <location>
        <begin position="1"/>
        <end position="20"/>
    </location>
</feature>
<keyword evidence="3 4" id="KW-0998">Cell outer membrane</keyword>
<name>A0A1I4STQ6_ECTMO</name>
<dbReference type="AlphaFoldDB" id="A0A1I4STQ6"/>
<dbReference type="InterPro" id="IPR020889">
    <property type="entry name" value="LipoPS_assembly_LptD"/>
</dbReference>
<evidence type="ECO:0000259" key="5">
    <source>
        <dbReference type="Pfam" id="PF03968"/>
    </source>
</evidence>
<evidence type="ECO:0000259" key="6">
    <source>
        <dbReference type="Pfam" id="PF04453"/>
    </source>
</evidence>
<dbReference type="GO" id="GO:0015920">
    <property type="term" value="P:lipopolysaccharide transport"/>
    <property type="evidence" value="ECO:0007669"/>
    <property type="project" value="InterPro"/>
</dbReference>
<evidence type="ECO:0000256" key="4">
    <source>
        <dbReference type="HAMAP-Rule" id="MF_01411"/>
    </source>
</evidence>
<dbReference type="STRING" id="195064.SAMN05421721_1227"/>
<feature type="chain" id="PRO_5011800113" description="LPS-assembly protein LptD" evidence="4">
    <location>
        <begin position="21"/>
        <end position="726"/>
    </location>
</feature>
<evidence type="ECO:0000313" key="8">
    <source>
        <dbReference type="Proteomes" id="UP000199556"/>
    </source>
</evidence>
<feature type="domain" description="LptD C-terminal" evidence="6">
    <location>
        <begin position="285"/>
        <end position="644"/>
    </location>
</feature>
<comment type="function">
    <text evidence="4">Together with LptE, is involved in the assembly of lipopolysaccharide (LPS) at the surface of the outer membrane.</text>
</comment>
<reference evidence="7 8" key="1">
    <citation type="submission" date="2016-10" db="EMBL/GenBank/DDBJ databases">
        <authorList>
            <person name="de Groot N.N."/>
        </authorList>
    </citation>
    <scope>NUCLEOTIDE SEQUENCE [LARGE SCALE GENOMIC DNA]</scope>
    <source>
        <strain evidence="7 8">DSM 4180</strain>
    </source>
</reference>
<evidence type="ECO:0000256" key="3">
    <source>
        <dbReference type="ARBA" id="ARBA00023237"/>
    </source>
</evidence>
<evidence type="ECO:0000256" key="2">
    <source>
        <dbReference type="ARBA" id="ARBA00023136"/>
    </source>
</evidence>
<organism evidence="7 8">
    <name type="scientific">Ectothiorhodospira mobilis</name>
    <dbReference type="NCBI Taxonomy" id="195064"/>
    <lineage>
        <taxon>Bacteria</taxon>
        <taxon>Pseudomonadati</taxon>
        <taxon>Pseudomonadota</taxon>
        <taxon>Gammaproteobacteria</taxon>
        <taxon>Chromatiales</taxon>
        <taxon>Ectothiorhodospiraceae</taxon>
        <taxon>Ectothiorhodospira</taxon>
    </lineage>
</organism>
<keyword evidence="2 4" id="KW-0472">Membrane</keyword>
<dbReference type="PANTHER" id="PTHR30189">
    <property type="entry name" value="LPS-ASSEMBLY PROTEIN"/>
    <property type="match status" value="1"/>
</dbReference>
<dbReference type="Pfam" id="PF04453">
    <property type="entry name" value="LptD"/>
    <property type="match status" value="1"/>
</dbReference>
<accession>A0A1I4STQ6</accession>
<dbReference type="GO" id="GO:0009279">
    <property type="term" value="C:cell outer membrane"/>
    <property type="evidence" value="ECO:0007669"/>
    <property type="project" value="UniProtKB-SubCell"/>
</dbReference>
<evidence type="ECO:0000313" key="7">
    <source>
        <dbReference type="EMBL" id="SFM67759.1"/>
    </source>
</evidence>
<dbReference type="Proteomes" id="UP000199556">
    <property type="component" value="Unassembled WGS sequence"/>
</dbReference>
<comment type="caution">
    <text evidence="4">Lacks conserved residue(s) required for the propagation of feature annotation.</text>
</comment>
<dbReference type="Pfam" id="PF03968">
    <property type="entry name" value="LptD_N"/>
    <property type="match status" value="1"/>
</dbReference>